<keyword evidence="1" id="KW-0732">Signal</keyword>
<dbReference type="EMBL" id="KZ852049">
    <property type="protein sequence ID" value="RDH32683.1"/>
    <property type="molecule type" value="Genomic_DNA"/>
</dbReference>
<evidence type="ECO:0000313" key="3">
    <source>
        <dbReference type="Proteomes" id="UP000253729"/>
    </source>
</evidence>
<feature type="chain" id="PRO_5017655675" description="Secreted protein" evidence="1">
    <location>
        <begin position="20"/>
        <end position="82"/>
    </location>
</feature>
<sequence length="82" mass="9242">MGFNIVLLFSFCYLSSVCPLYLDYPLWIEIFCGRFRTTVDVSHSGMRIIPESLLQTSHPEIRDSARVSAISPEALIAICSSR</sequence>
<evidence type="ECO:0000313" key="2">
    <source>
        <dbReference type="EMBL" id="RDH32683.1"/>
    </source>
</evidence>
<dbReference type="Proteomes" id="UP000253729">
    <property type="component" value="Unassembled WGS sequence"/>
</dbReference>
<proteinExistence type="predicted"/>
<dbReference type="RefSeq" id="XP_026625705.1">
    <property type="nucleotide sequence ID" value="XM_026766526.1"/>
</dbReference>
<evidence type="ECO:0000256" key="1">
    <source>
        <dbReference type="SAM" id="SignalP"/>
    </source>
</evidence>
<keyword evidence="3" id="KW-1185">Reference proteome</keyword>
<dbReference type="GeneID" id="38134882"/>
<feature type="signal peptide" evidence="1">
    <location>
        <begin position="1"/>
        <end position="19"/>
    </location>
</feature>
<name>A0A3F3Q0C1_9EURO</name>
<gene>
    <name evidence="2" type="ORF">BDQ94DRAFT_144811</name>
</gene>
<accession>A0A3F3Q0C1</accession>
<dbReference type="AlphaFoldDB" id="A0A3F3Q0C1"/>
<evidence type="ECO:0008006" key="4">
    <source>
        <dbReference type="Google" id="ProtNLM"/>
    </source>
</evidence>
<organism evidence="2 3">
    <name type="scientific">Aspergillus welwitschiae</name>
    <dbReference type="NCBI Taxonomy" id="1341132"/>
    <lineage>
        <taxon>Eukaryota</taxon>
        <taxon>Fungi</taxon>
        <taxon>Dikarya</taxon>
        <taxon>Ascomycota</taxon>
        <taxon>Pezizomycotina</taxon>
        <taxon>Eurotiomycetes</taxon>
        <taxon>Eurotiomycetidae</taxon>
        <taxon>Eurotiales</taxon>
        <taxon>Aspergillaceae</taxon>
        <taxon>Aspergillus</taxon>
        <taxon>Aspergillus subgen. Circumdati</taxon>
    </lineage>
</organism>
<protein>
    <recommendedName>
        <fullName evidence="4">Secreted protein</fullName>
    </recommendedName>
</protein>
<reference evidence="2 3" key="1">
    <citation type="submission" date="2018-07" db="EMBL/GenBank/DDBJ databases">
        <title>The genomes of Aspergillus section Nigri reveals drivers in fungal speciation.</title>
        <authorList>
            <consortium name="DOE Joint Genome Institute"/>
            <person name="Vesth T.C."/>
            <person name="Nybo J."/>
            <person name="Theobald S."/>
            <person name="Brandl J."/>
            <person name="Frisvad J.C."/>
            <person name="Nielsen K.F."/>
            <person name="Lyhne E.K."/>
            <person name="Kogle M.E."/>
            <person name="Kuo A."/>
            <person name="Riley R."/>
            <person name="Clum A."/>
            <person name="Nolan M."/>
            <person name="Lipzen A."/>
            <person name="Salamov A."/>
            <person name="Henrissat B."/>
            <person name="Wiebenga A."/>
            <person name="De vries R.P."/>
            <person name="Grigoriev I.V."/>
            <person name="Mortensen U.H."/>
            <person name="Andersen M.R."/>
            <person name="Baker S.E."/>
        </authorList>
    </citation>
    <scope>NUCLEOTIDE SEQUENCE [LARGE SCALE GENOMIC DNA]</scope>
    <source>
        <strain evidence="2 3">CBS 139.54b</strain>
    </source>
</reference>